<feature type="region of interest" description="Disordered" evidence="8">
    <location>
        <begin position="1"/>
        <end position="22"/>
    </location>
</feature>
<evidence type="ECO:0000256" key="2">
    <source>
        <dbReference type="ARBA" id="ARBA00003015"/>
    </source>
</evidence>
<feature type="binding site" evidence="7">
    <location>
        <position position="64"/>
    </location>
    <ligand>
        <name>S-adenosyl-L-methionine</name>
        <dbReference type="ChEBI" id="CHEBI:59789"/>
    </ligand>
</feature>
<dbReference type="InterPro" id="IPR003358">
    <property type="entry name" value="tRNA_(Gua-N-7)_MeTrfase_Trmb"/>
</dbReference>
<evidence type="ECO:0000256" key="7">
    <source>
        <dbReference type="HAMAP-Rule" id="MF_01057"/>
    </source>
</evidence>
<dbReference type="PROSITE" id="PS51625">
    <property type="entry name" value="SAM_MT_TRMB"/>
    <property type="match status" value="1"/>
</dbReference>
<keyword evidence="5 7" id="KW-0949">S-adenosyl-L-methionine</keyword>
<dbReference type="GO" id="GO:0043527">
    <property type="term" value="C:tRNA methyltransferase complex"/>
    <property type="evidence" value="ECO:0007669"/>
    <property type="project" value="TreeGrafter"/>
</dbReference>
<evidence type="ECO:0000313" key="10">
    <source>
        <dbReference type="Proteomes" id="UP001165667"/>
    </source>
</evidence>
<dbReference type="Gene3D" id="3.40.50.150">
    <property type="entry name" value="Vaccinia Virus protein VP39"/>
    <property type="match status" value="1"/>
</dbReference>
<dbReference type="SUPFAM" id="SSF53335">
    <property type="entry name" value="S-adenosyl-L-methionine-dependent methyltransferases"/>
    <property type="match status" value="1"/>
</dbReference>
<evidence type="ECO:0000256" key="1">
    <source>
        <dbReference type="ARBA" id="ARBA00000142"/>
    </source>
</evidence>
<evidence type="ECO:0000313" key="9">
    <source>
        <dbReference type="EMBL" id="MCW6506810.1"/>
    </source>
</evidence>
<dbReference type="GO" id="GO:0008176">
    <property type="term" value="F:tRNA (guanine(46)-N7)-methyltransferase activity"/>
    <property type="evidence" value="ECO:0007669"/>
    <property type="project" value="UniProtKB-UniRule"/>
</dbReference>
<dbReference type="RefSeq" id="WP_282583154.1">
    <property type="nucleotide sequence ID" value="NZ_JAMOIM010000001.1"/>
</dbReference>
<feature type="binding site" evidence="7">
    <location>
        <position position="174"/>
    </location>
    <ligand>
        <name>substrate</name>
    </ligand>
</feature>
<dbReference type="Proteomes" id="UP001165667">
    <property type="component" value="Unassembled WGS sequence"/>
</dbReference>
<dbReference type="PANTHER" id="PTHR23417">
    <property type="entry name" value="3-DEOXY-D-MANNO-OCTULOSONIC-ACID TRANSFERASE/TRNA GUANINE-N 7 - -METHYLTRANSFERASE"/>
    <property type="match status" value="1"/>
</dbReference>
<proteinExistence type="inferred from homology"/>
<feature type="binding site" evidence="7">
    <location>
        <position position="138"/>
    </location>
    <ligand>
        <name>S-adenosyl-L-methionine</name>
        <dbReference type="ChEBI" id="CHEBI:59789"/>
    </ligand>
</feature>
<organism evidence="9 10">
    <name type="scientific">Lichenifustis flavocetrariae</name>
    <dbReference type="NCBI Taxonomy" id="2949735"/>
    <lineage>
        <taxon>Bacteria</taxon>
        <taxon>Pseudomonadati</taxon>
        <taxon>Pseudomonadota</taxon>
        <taxon>Alphaproteobacteria</taxon>
        <taxon>Hyphomicrobiales</taxon>
        <taxon>Lichenihabitantaceae</taxon>
        <taxon>Lichenifustis</taxon>
    </lineage>
</organism>
<feature type="compositionally biased region" description="Basic and acidic residues" evidence="8">
    <location>
        <begin position="1"/>
        <end position="12"/>
    </location>
</feature>
<keyword evidence="3 7" id="KW-0489">Methyltransferase</keyword>
<protein>
    <recommendedName>
        <fullName evidence="7">tRNA (guanine-N(7)-)-methyltransferase</fullName>
        <ecNumber evidence="7">2.1.1.33</ecNumber>
    </recommendedName>
    <alternativeName>
        <fullName evidence="7">tRNA (guanine(46)-N(7))-methyltransferase</fullName>
    </alternativeName>
    <alternativeName>
        <fullName evidence="7">tRNA(m7G46)-methyltransferase</fullName>
    </alternativeName>
</protein>
<gene>
    <name evidence="7" type="primary">trmB</name>
    <name evidence="9" type="ORF">M8523_02095</name>
</gene>
<evidence type="ECO:0000256" key="8">
    <source>
        <dbReference type="SAM" id="MobiDB-lite"/>
    </source>
</evidence>
<comment type="caution">
    <text evidence="9">The sequence shown here is derived from an EMBL/GenBank/DDBJ whole genome shotgun (WGS) entry which is preliminary data.</text>
</comment>
<keyword evidence="10" id="KW-1185">Reference proteome</keyword>
<comment type="catalytic activity">
    <reaction evidence="1 7">
        <text>guanosine(46) in tRNA + S-adenosyl-L-methionine = N(7)-methylguanosine(46) in tRNA + S-adenosyl-L-homocysteine</text>
        <dbReference type="Rhea" id="RHEA:42708"/>
        <dbReference type="Rhea" id="RHEA-COMP:10188"/>
        <dbReference type="Rhea" id="RHEA-COMP:10189"/>
        <dbReference type="ChEBI" id="CHEBI:57856"/>
        <dbReference type="ChEBI" id="CHEBI:59789"/>
        <dbReference type="ChEBI" id="CHEBI:74269"/>
        <dbReference type="ChEBI" id="CHEBI:74480"/>
        <dbReference type="EC" id="2.1.1.33"/>
    </reaction>
</comment>
<evidence type="ECO:0000256" key="3">
    <source>
        <dbReference type="ARBA" id="ARBA00022603"/>
    </source>
</evidence>
<comment type="similarity">
    <text evidence="7">Belongs to the class I-like SAM-binding methyltransferase superfamily. TrmB family.</text>
</comment>
<keyword evidence="6 7" id="KW-0819">tRNA processing</keyword>
<evidence type="ECO:0000256" key="6">
    <source>
        <dbReference type="ARBA" id="ARBA00022694"/>
    </source>
</evidence>
<dbReference type="EC" id="2.1.1.33" evidence="7"/>
<feature type="binding site" evidence="7">
    <location>
        <position position="142"/>
    </location>
    <ligand>
        <name>substrate</name>
    </ligand>
</feature>
<dbReference type="HAMAP" id="MF_01057">
    <property type="entry name" value="tRNA_methyltr_TrmB"/>
    <property type="match status" value="1"/>
</dbReference>
<dbReference type="EMBL" id="JAMOIM010000001">
    <property type="protein sequence ID" value="MCW6506810.1"/>
    <property type="molecule type" value="Genomic_DNA"/>
</dbReference>
<feature type="binding site" evidence="7">
    <location>
        <position position="89"/>
    </location>
    <ligand>
        <name>S-adenosyl-L-methionine</name>
        <dbReference type="ChEBI" id="CHEBI:59789"/>
    </ligand>
</feature>
<comment type="caution">
    <text evidence="7">Lacks conserved residue(s) required for the propagation of feature annotation.</text>
</comment>
<feature type="binding site" evidence="7">
    <location>
        <begin position="212"/>
        <end position="215"/>
    </location>
    <ligand>
        <name>substrate</name>
    </ligand>
</feature>
<dbReference type="InterPro" id="IPR055361">
    <property type="entry name" value="tRNA_methyltr_TrmB_bact"/>
</dbReference>
<dbReference type="AlphaFoldDB" id="A0AA41YT27"/>
<comment type="function">
    <text evidence="2 7">Catalyzes the formation of N(7)-methylguanine at position 46 (m7G46) in tRNA.</text>
</comment>
<evidence type="ECO:0000256" key="4">
    <source>
        <dbReference type="ARBA" id="ARBA00022679"/>
    </source>
</evidence>
<accession>A0AA41YT27</accession>
<dbReference type="InterPro" id="IPR029063">
    <property type="entry name" value="SAM-dependent_MTases_sf"/>
</dbReference>
<keyword evidence="4 7" id="KW-0808">Transferase</keyword>
<reference evidence="9" key="1">
    <citation type="submission" date="2022-05" db="EMBL/GenBank/DDBJ databases">
        <authorList>
            <person name="Pankratov T."/>
        </authorList>
    </citation>
    <scope>NUCLEOTIDE SEQUENCE</scope>
    <source>
        <strain evidence="9">BP6-180914</strain>
    </source>
</reference>
<dbReference type="Pfam" id="PF02390">
    <property type="entry name" value="Methyltransf_4"/>
    <property type="match status" value="1"/>
</dbReference>
<feature type="binding site" evidence="7">
    <location>
        <position position="116"/>
    </location>
    <ligand>
        <name>S-adenosyl-L-methionine</name>
        <dbReference type="ChEBI" id="CHEBI:59789"/>
    </ligand>
</feature>
<evidence type="ECO:0000256" key="5">
    <source>
        <dbReference type="ARBA" id="ARBA00022691"/>
    </source>
</evidence>
<dbReference type="PANTHER" id="PTHR23417:SF14">
    <property type="entry name" value="PENTACOTRIPEPTIDE-REPEAT REGION OF PRORP DOMAIN-CONTAINING PROTEIN"/>
    <property type="match status" value="1"/>
</dbReference>
<comment type="pathway">
    <text evidence="7">tRNA modification; N(7)-methylguanine-tRNA biosynthesis.</text>
</comment>
<sequence>MTEEAGADRPRPGEGGVFGRRTGRKLHSTQSVLMRELLPRLAIGPNDDLTRDALFPSAAELRLEIGFGGGEHLAHHAGHRPTAGFIGCEPFRNGVAKFLELADAKALTNVGIWNGDAGLLIDRLPTGSLAGVDLFYPDPWPKRRQRKRRFVSDDILHRLARVMAQGTMLRFATDIDDYAGWTLARVRRSPHFAWEPTTADDWRQPWPDWPSTRYEAKALREGRPPVYLSIVRNGQSAD</sequence>
<name>A0AA41YT27_9HYPH</name>